<dbReference type="Pfam" id="PF00194">
    <property type="entry name" value="Carb_anhydrase"/>
    <property type="match status" value="1"/>
</dbReference>
<dbReference type="InterPro" id="IPR023561">
    <property type="entry name" value="Carbonic_anhydrase_a-class"/>
</dbReference>
<dbReference type="AlphaFoldDB" id="A0AAV8VLY3"/>
<evidence type="ECO:0000256" key="6">
    <source>
        <dbReference type="ARBA" id="ARBA00023239"/>
    </source>
</evidence>
<evidence type="ECO:0000256" key="5">
    <source>
        <dbReference type="ARBA" id="ARBA00022833"/>
    </source>
</evidence>
<evidence type="ECO:0000256" key="7">
    <source>
        <dbReference type="ARBA" id="ARBA00048348"/>
    </source>
</evidence>
<comment type="caution">
    <text evidence="10">The sequence shown here is derived from an EMBL/GenBank/DDBJ whole genome shotgun (WGS) entry which is preliminary data.</text>
</comment>
<dbReference type="InterPro" id="IPR036398">
    <property type="entry name" value="CA_dom_sf"/>
</dbReference>
<dbReference type="EC" id="4.2.1.1" evidence="3 8"/>
<evidence type="ECO:0000313" key="11">
    <source>
        <dbReference type="Proteomes" id="UP001159042"/>
    </source>
</evidence>
<evidence type="ECO:0000256" key="1">
    <source>
        <dbReference type="ARBA" id="ARBA00002904"/>
    </source>
</evidence>
<feature type="domain" description="Alpha-carbonic anhydrase" evidence="9">
    <location>
        <begin position="22"/>
        <end position="253"/>
    </location>
</feature>
<dbReference type="InterPro" id="IPR018338">
    <property type="entry name" value="Carbonic_anhydrase_a-class_CS"/>
</dbReference>
<comment type="similarity">
    <text evidence="2 8">Belongs to the alpha-carbonic anhydrase family.</text>
</comment>
<dbReference type="CDD" id="cd00326">
    <property type="entry name" value="alpha_CA"/>
    <property type="match status" value="1"/>
</dbReference>
<dbReference type="PROSITE" id="PS51144">
    <property type="entry name" value="ALPHA_CA_2"/>
    <property type="match status" value="1"/>
</dbReference>
<dbReference type="PANTHER" id="PTHR18952:SF265">
    <property type="entry name" value="CARBONIC ANHYDRASE"/>
    <property type="match status" value="1"/>
</dbReference>
<evidence type="ECO:0000259" key="9">
    <source>
        <dbReference type="PROSITE" id="PS51144"/>
    </source>
</evidence>
<keyword evidence="4 8" id="KW-0479">Metal-binding</keyword>
<feature type="signal peptide" evidence="8">
    <location>
        <begin position="1"/>
        <end position="20"/>
    </location>
</feature>
<comment type="function">
    <text evidence="1 8">Reversible hydration of carbon dioxide.</text>
</comment>
<organism evidence="10 11">
    <name type="scientific">Exocentrus adspersus</name>
    <dbReference type="NCBI Taxonomy" id="1586481"/>
    <lineage>
        <taxon>Eukaryota</taxon>
        <taxon>Metazoa</taxon>
        <taxon>Ecdysozoa</taxon>
        <taxon>Arthropoda</taxon>
        <taxon>Hexapoda</taxon>
        <taxon>Insecta</taxon>
        <taxon>Pterygota</taxon>
        <taxon>Neoptera</taxon>
        <taxon>Endopterygota</taxon>
        <taxon>Coleoptera</taxon>
        <taxon>Polyphaga</taxon>
        <taxon>Cucujiformia</taxon>
        <taxon>Chrysomeloidea</taxon>
        <taxon>Cerambycidae</taxon>
        <taxon>Lamiinae</taxon>
        <taxon>Acanthocinini</taxon>
        <taxon>Exocentrus</taxon>
    </lineage>
</organism>
<dbReference type="Proteomes" id="UP001159042">
    <property type="component" value="Unassembled WGS sequence"/>
</dbReference>
<dbReference type="InterPro" id="IPR001148">
    <property type="entry name" value="CA_dom"/>
</dbReference>
<keyword evidence="5 8" id="KW-0862">Zinc</keyword>
<dbReference type="SMART" id="SM01057">
    <property type="entry name" value="Carb_anhydrase"/>
    <property type="match status" value="1"/>
</dbReference>
<gene>
    <name evidence="10" type="ORF">NQ315_015426</name>
</gene>
<reference evidence="10 11" key="1">
    <citation type="journal article" date="2023" name="Insect Mol. Biol.">
        <title>Genome sequencing provides insights into the evolution of gene families encoding plant cell wall-degrading enzymes in longhorned beetles.</title>
        <authorList>
            <person name="Shin N.R."/>
            <person name="Okamura Y."/>
            <person name="Kirsch R."/>
            <person name="Pauchet Y."/>
        </authorList>
    </citation>
    <scope>NUCLEOTIDE SEQUENCE [LARGE SCALE GENOMIC DNA]</scope>
    <source>
        <strain evidence="10">EAD_L_NR</strain>
    </source>
</reference>
<evidence type="ECO:0000256" key="8">
    <source>
        <dbReference type="RuleBase" id="RU367011"/>
    </source>
</evidence>
<keyword evidence="8" id="KW-0732">Signal</keyword>
<sequence>MKLSVNFILIATLLVVGSLAADHWTYSHLDEWPINCQSGKKQSPIAISKRNAIRIDLKKLKFDNYDNDDIKTTLENNGHTGGGLSSTYVLDNIHFHWGSEHTIDGGRHPLEAHLVHYKQTCGNMVNASNYPDGLVVLAVMFDVACCTNKDLAIVTNSVKSVSKNLHSTLRIQDDFKPEVFLPDNTKCYYMYTGSLTTPGCNEVVTWLMFEDAISISQTQLNQLSQVYTDAGKLLSYNFRPLQELHGRKVFYTSASDCD</sequence>
<dbReference type="PROSITE" id="PS00162">
    <property type="entry name" value="ALPHA_CA_1"/>
    <property type="match status" value="1"/>
</dbReference>
<dbReference type="PANTHER" id="PTHR18952">
    <property type="entry name" value="CARBONIC ANHYDRASE"/>
    <property type="match status" value="1"/>
</dbReference>
<evidence type="ECO:0000313" key="10">
    <source>
        <dbReference type="EMBL" id="KAJ8915203.1"/>
    </source>
</evidence>
<comment type="cofactor">
    <cofactor evidence="8">
        <name>Zn(2+)</name>
        <dbReference type="ChEBI" id="CHEBI:29105"/>
    </cofactor>
</comment>
<evidence type="ECO:0000256" key="4">
    <source>
        <dbReference type="ARBA" id="ARBA00022723"/>
    </source>
</evidence>
<name>A0AAV8VLY3_9CUCU</name>
<keyword evidence="6 8" id="KW-0456">Lyase</keyword>
<evidence type="ECO:0000256" key="2">
    <source>
        <dbReference type="ARBA" id="ARBA00010718"/>
    </source>
</evidence>
<dbReference type="Gene3D" id="3.10.200.10">
    <property type="entry name" value="Alpha carbonic anhydrase"/>
    <property type="match status" value="1"/>
</dbReference>
<dbReference type="GO" id="GO:0008270">
    <property type="term" value="F:zinc ion binding"/>
    <property type="evidence" value="ECO:0007669"/>
    <property type="project" value="UniProtKB-UniRule"/>
</dbReference>
<dbReference type="GO" id="GO:0004089">
    <property type="term" value="F:carbonate dehydratase activity"/>
    <property type="evidence" value="ECO:0007669"/>
    <property type="project" value="UniProtKB-UniRule"/>
</dbReference>
<keyword evidence="11" id="KW-1185">Reference proteome</keyword>
<feature type="chain" id="PRO_5043100038" description="Carbonic anhydrase" evidence="8">
    <location>
        <begin position="21"/>
        <end position="258"/>
    </location>
</feature>
<evidence type="ECO:0000256" key="3">
    <source>
        <dbReference type="ARBA" id="ARBA00012925"/>
    </source>
</evidence>
<proteinExistence type="inferred from homology"/>
<protein>
    <recommendedName>
        <fullName evidence="3 8">Carbonic anhydrase</fullName>
        <ecNumber evidence="3 8">4.2.1.1</ecNumber>
    </recommendedName>
</protein>
<dbReference type="EMBL" id="JANEYG010000056">
    <property type="protein sequence ID" value="KAJ8915203.1"/>
    <property type="molecule type" value="Genomic_DNA"/>
</dbReference>
<dbReference type="SUPFAM" id="SSF51069">
    <property type="entry name" value="Carbonic anhydrase"/>
    <property type="match status" value="1"/>
</dbReference>
<accession>A0AAV8VLY3</accession>
<comment type="catalytic activity">
    <reaction evidence="7 8">
        <text>hydrogencarbonate + H(+) = CO2 + H2O</text>
        <dbReference type="Rhea" id="RHEA:10748"/>
        <dbReference type="ChEBI" id="CHEBI:15377"/>
        <dbReference type="ChEBI" id="CHEBI:15378"/>
        <dbReference type="ChEBI" id="CHEBI:16526"/>
        <dbReference type="ChEBI" id="CHEBI:17544"/>
        <dbReference type="EC" id="4.2.1.1"/>
    </reaction>
</comment>